<keyword evidence="12" id="KW-0234">DNA repair</keyword>
<dbReference type="InterPro" id="IPR015797">
    <property type="entry name" value="NUDIX_hydrolase-like_dom_sf"/>
</dbReference>
<evidence type="ECO:0000256" key="5">
    <source>
        <dbReference type="ARBA" id="ARBA00022023"/>
    </source>
</evidence>
<accession>A0ABV3TF57</accession>
<name>A0ABV3TF57_9GAMM</name>
<keyword evidence="7" id="KW-0479">Metal-binding</keyword>
<evidence type="ECO:0000256" key="6">
    <source>
        <dbReference type="ARBA" id="ARBA00022485"/>
    </source>
</evidence>
<dbReference type="InterPro" id="IPR003265">
    <property type="entry name" value="HhH-GPD_domain"/>
</dbReference>
<dbReference type="Proteomes" id="UP001556709">
    <property type="component" value="Unassembled WGS sequence"/>
</dbReference>
<comment type="function">
    <text evidence="2">Adenine glycosylase active on G-A mispairs. MutY also corrects error-prone DNA synthesis past GO lesions which are due to the oxidatively damaged form of guanine: 7,8-dihydro-8-oxoguanine (8-oxo-dGTP).</text>
</comment>
<keyword evidence="10 14" id="KW-0408">Iron</keyword>
<dbReference type="NCBIfam" id="NF008132">
    <property type="entry name" value="PRK10880.1"/>
    <property type="match status" value="1"/>
</dbReference>
<dbReference type="Gene3D" id="1.10.340.30">
    <property type="entry name" value="Hypothetical protein, domain 2"/>
    <property type="match status" value="1"/>
</dbReference>
<evidence type="ECO:0000256" key="9">
    <source>
        <dbReference type="ARBA" id="ARBA00022801"/>
    </source>
</evidence>
<evidence type="ECO:0000256" key="11">
    <source>
        <dbReference type="ARBA" id="ARBA00023014"/>
    </source>
</evidence>
<evidence type="ECO:0000256" key="14">
    <source>
        <dbReference type="RuleBase" id="RU365096"/>
    </source>
</evidence>
<dbReference type="PANTHER" id="PTHR42944">
    <property type="entry name" value="ADENINE DNA GLYCOSYLASE"/>
    <property type="match status" value="1"/>
</dbReference>
<evidence type="ECO:0000256" key="3">
    <source>
        <dbReference type="ARBA" id="ARBA00008343"/>
    </source>
</evidence>
<dbReference type="Gene3D" id="1.10.1670.10">
    <property type="entry name" value="Helix-hairpin-Helix base-excision DNA repair enzymes (C-terminal)"/>
    <property type="match status" value="1"/>
</dbReference>
<evidence type="ECO:0000256" key="7">
    <source>
        <dbReference type="ARBA" id="ARBA00022723"/>
    </source>
</evidence>
<reference evidence="16 17" key="1">
    <citation type="submission" date="2024-02" db="EMBL/GenBank/DDBJ databases">
        <title>New especies of Spiribacter isolated from saline water.</title>
        <authorList>
            <person name="Leon M.J."/>
            <person name="De La Haba R."/>
            <person name="Sanchez-Porro C."/>
            <person name="Ventosa A."/>
        </authorList>
    </citation>
    <scope>NUCLEOTIDE SEQUENCE [LARGE SCALE GENOMIC DNA]</scope>
    <source>
        <strain evidence="17">ag22IC6-390</strain>
    </source>
</reference>
<dbReference type="Gene3D" id="3.90.79.10">
    <property type="entry name" value="Nucleoside Triphosphate Pyrophosphohydrolase"/>
    <property type="match status" value="1"/>
</dbReference>
<dbReference type="GO" id="GO:0000701">
    <property type="term" value="F:purine-specific mismatch base pair DNA N-glycosylase activity"/>
    <property type="evidence" value="ECO:0007669"/>
    <property type="project" value="UniProtKB-EC"/>
</dbReference>
<keyword evidence="9 16" id="KW-0378">Hydrolase</keyword>
<dbReference type="PANTHER" id="PTHR42944:SF1">
    <property type="entry name" value="ADENINE DNA GLYCOSYLASE"/>
    <property type="match status" value="1"/>
</dbReference>
<keyword evidence="17" id="KW-1185">Reference proteome</keyword>
<dbReference type="SMART" id="SM00478">
    <property type="entry name" value="ENDO3c"/>
    <property type="match status" value="1"/>
</dbReference>
<comment type="catalytic activity">
    <reaction evidence="1 14">
        <text>Hydrolyzes free adenine bases from 7,8-dihydro-8-oxoguanine:adenine mismatched double-stranded DNA, leaving an apurinic site.</text>
        <dbReference type="EC" id="3.2.2.31"/>
    </reaction>
</comment>
<proteinExistence type="inferred from homology"/>
<keyword evidence="8 14" id="KW-0227">DNA damage</keyword>
<feature type="domain" description="HhH-GPD" evidence="15">
    <location>
        <begin position="39"/>
        <end position="190"/>
    </location>
</feature>
<dbReference type="NCBIfam" id="TIGR01084">
    <property type="entry name" value="mutY"/>
    <property type="match status" value="1"/>
</dbReference>
<protein>
    <recommendedName>
        <fullName evidence="5 14">Adenine DNA glycosylase</fullName>
        <ecNumber evidence="4 14">3.2.2.31</ecNumber>
    </recommendedName>
</protein>
<dbReference type="CDD" id="cd03431">
    <property type="entry name" value="NUDIX_DNA_Glycosylase_C-MutY"/>
    <property type="match status" value="1"/>
</dbReference>
<keyword evidence="6" id="KW-0004">4Fe-4S</keyword>
<organism evidence="16 17">
    <name type="scientific">Spiribacter pallidus</name>
    <dbReference type="NCBI Taxonomy" id="1987936"/>
    <lineage>
        <taxon>Bacteria</taxon>
        <taxon>Pseudomonadati</taxon>
        <taxon>Pseudomonadota</taxon>
        <taxon>Gammaproteobacteria</taxon>
        <taxon>Chromatiales</taxon>
        <taxon>Ectothiorhodospiraceae</taxon>
        <taxon>Spiribacter</taxon>
    </lineage>
</organism>
<comment type="cofactor">
    <cofactor evidence="14">
        <name>[4Fe-4S] cluster</name>
        <dbReference type="ChEBI" id="CHEBI:49883"/>
    </cofactor>
    <text evidence="14">Binds 1 [4Fe-4S] cluster.</text>
</comment>
<dbReference type="SUPFAM" id="SSF48150">
    <property type="entry name" value="DNA-glycosylase"/>
    <property type="match status" value="1"/>
</dbReference>
<evidence type="ECO:0000259" key="15">
    <source>
        <dbReference type="SMART" id="SM00478"/>
    </source>
</evidence>
<evidence type="ECO:0000256" key="8">
    <source>
        <dbReference type="ARBA" id="ARBA00022763"/>
    </source>
</evidence>
<dbReference type="EC" id="3.2.2.31" evidence="4 14"/>
<gene>
    <name evidence="16" type="primary">mutY</name>
    <name evidence="16" type="ORF">V6X73_08965</name>
</gene>
<evidence type="ECO:0000313" key="17">
    <source>
        <dbReference type="Proteomes" id="UP001556709"/>
    </source>
</evidence>
<keyword evidence="13 14" id="KW-0326">Glycosidase</keyword>
<evidence type="ECO:0000256" key="13">
    <source>
        <dbReference type="ARBA" id="ARBA00023295"/>
    </source>
</evidence>
<evidence type="ECO:0000256" key="12">
    <source>
        <dbReference type="ARBA" id="ARBA00023204"/>
    </source>
</evidence>
<sequence length="345" mass="38520">MSTNEFASRVIQWFERNGRHDLPWQHPATPYRVWISEVMLQQTQVTTVIPYFERFIDRFPDVQALARAPLDEVLSLWAGLGYYARARNLHRCARVLVDEHRGEFPASLEAVMALPGIGRSTAGAILSLSRGEPHAILDGNVKRVLARYFAVPGWPGRASVERRLWALSESVTPSVRAGEFNQAMMDLGATVCTRQPACHACPLEPGCQALAQGAVGDYPGRRPRRDKPHRQTTMLIIQSDRGVLLERRPATGIWAGLWSLPETDDRPARWAAKRLGLTLEATRAGEAIHHQFTHFSLAIAPVYCRVAGAVALRDDRHLWYNPGVDEPPGMPAPVQRLLKTLEPTP</sequence>
<dbReference type="InterPro" id="IPR011257">
    <property type="entry name" value="DNA_glycosylase"/>
</dbReference>
<comment type="caution">
    <text evidence="16">The sequence shown here is derived from an EMBL/GenBank/DDBJ whole genome shotgun (WGS) entry which is preliminary data.</text>
</comment>
<keyword evidence="11" id="KW-0411">Iron-sulfur</keyword>
<dbReference type="Pfam" id="PF00730">
    <property type="entry name" value="HhH-GPD"/>
    <property type="match status" value="1"/>
</dbReference>
<dbReference type="InterPro" id="IPR029119">
    <property type="entry name" value="MutY_C"/>
</dbReference>
<dbReference type="RefSeq" id="WP_367959594.1">
    <property type="nucleotide sequence ID" value="NZ_JBAKFK010000004.1"/>
</dbReference>
<comment type="similarity">
    <text evidence="3 14">Belongs to the Nth/MutY family.</text>
</comment>
<dbReference type="EMBL" id="JBAKFM010000004">
    <property type="protein sequence ID" value="MEX0469855.1"/>
    <property type="molecule type" value="Genomic_DNA"/>
</dbReference>
<dbReference type="InterPro" id="IPR005760">
    <property type="entry name" value="A/G_AdeGlyc_MutY"/>
</dbReference>
<dbReference type="Pfam" id="PF00633">
    <property type="entry name" value="HHH"/>
    <property type="match status" value="1"/>
</dbReference>
<evidence type="ECO:0000313" key="16">
    <source>
        <dbReference type="EMBL" id="MEX0469855.1"/>
    </source>
</evidence>
<dbReference type="InterPro" id="IPR023170">
    <property type="entry name" value="HhH_base_excis_C"/>
</dbReference>
<evidence type="ECO:0000256" key="4">
    <source>
        <dbReference type="ARBA" id="ARBA00012045"/>
    </source>
</evidence>
<dbReference type="CDD" id="cd00056">
    <property type="entry name" value="ENDO3c"/>
    <property type="match status" value="1"/>
</dbReference>
<dbReference type="InterPro" id="IPR044298">
    <property type="entry name" value="MIG/MutY"/>
</dbReference>
<dbReference type="SUPFAM" id="SSF55811">
    <property type="entry name" value="Nudix"/>
    <property type="match status" value="1"/>
</dbReference>
<evidence type="ECO:0000256" key="2">
    <source>
        <dbReference type="ARBA" id="ARBA00002933"/>
    </source>
</evidence>
<dbReference type="InterPro" id="IPR000445">
    <property type="entry name" value="HhH_motif"/>
</dbReference>
<evidence type="ECO:0000256" key="1">
    <source>
        <dbReference type="ARBA" id="ARBA00000843"/>
    </source>
</evidence>
<evidence type="ECO:0000256" key="10">
    <source>
        <dbReference type="ARBA" id="ARBA00023004"/>
    </source>
</evidence>
<dbReference type="Pfam" id="PF14815">
    <property type="entry name" value="NUDIX_4"/>
    <property type="match status" value="1"/>
</dbReference>